<keyword evidence="1 4" id="KW-0378">Hydrolase</keyword>
<comment type="similarity">
    <text evidence="1">Belongs to the PNP/UDP phosphorylase family. Futalosine hydrolase subfamily.</text>
</comment>
<dbReference type="NCBIfam" id="TIGR03664">
    <property type="entry name" value="fut_nucase"/>
    <property type="match status" value="1"/>
</dbReference>
<dbReference type="Pfam" id="PF01048">
    <property type="entry name" value="PNP_UDP_1"/>
    <property type="match status" value="1"/>
</dbReference>
<dbReference type="PANTHER" id="PTHR46832">
    <property type="entry name" value="5'-METHYLTHIOADENOSINE/S-ADENOSYLHOMOCYSTEINE NUCLEOSIDASE"/>
    <property type="match status" value="1"/>
</dbReference>
<comment type="catalytic activity">
    <reaction evidence="1">
        <text>futalosine + H2O = dehypoxanthine futalosine + hypoxanthine</text>
        <dbReference type="Rhea" id="RHEA:25904"/>
        <dbReference type="ChEBI" id="CHEBI:15377"/>
        <dbReference type="ChEBI" id="CHEBI:17368"/>
        <dbReference type="ChEBI" id="CHEBI:58863"/>
        <dbReference type="ChEBI" id="CHEBI:58864"/>
        <dbReference type="EC" id="3.2.2.26"/>
    </reaction>
</comment>
<dbReference type="InterPro" id="IPR035994">
    <property type="entry name" value="Nucleoside_phosphorylase_sf"/>
</dbReference>
<feature type="domain" description="Nucleoside phosphorylase" evidence="3">
    <location>
        <begin position="24"/>
        <end position="218"/>
    </location>
</feature>
<keyword evidence="5" id="KW-1185">Reference proteome</keyword>
<dbReference type="PANTHER" id="PTHR46832:SF2">
    <property type="entry name" value="FUTALOSINE HYDROLASE"/>
    <property type="match status" value="1"/>
</dbReference>
<sequence>MRVIITAATAGEWGPFSASLNPAYTTGTAGLQIRFHASGVGMLTSAFSITKMLLEEKPDLVVQAGIAGCFDPGTALGSVFAVKQEILADTGVEENGSWNDLFDLKLENANRFPFCEGKLPNPWLDRFNLLRLPVADAVTVNQISVSPERIRQISSRYTPGLESMEGAVLHYACGISNIPFLQLRAVSNYIGERNKANWKIKEAIGNLNQVLTDYADALHRTF</sequence>
<dbReference type="OrthoDB" id="9788270at2"/>
<dbReference type="EMBL" id="FUWH01000004">
    <property type="protein sequence ID" value="SJZ72178.1"/>
    <property type="molecule type" value="Genomic_DNA"/>
</dbReference>
<dbReference type="Gene3D" id="3.40.50.1580">
    <property type="entry name" value="Nucleoside phosphorylase domain"/>
    <property type="match status" value="1"/>
</dbReference>
<protein>
    <recommendedName>
        <fullName evidence="1 2">Futalosine hydrolase</fullName>
        <shortName evidence="1">FL hydrolase</shortName>
        <ecNumber evidence="1 2">3.2.2.26</ecNumber>
    </recommendedName>
    <alternativeName>
        <fullName evidence="1">Futalosine nucleosidase</fullName>
    </alternativeName>
    <alternativeName>
        <fullName evidence="1">Menaquinone biosynthetic enzyme MqnB</fullName>
    </alternativeName>
</protein>
<dbReference type="InterPro" id="IPR000845">
    <property type="entry name" value="Nucleoside_phosphorylase_d"/>
</dbReference>
<dbReference type="EC" id="3.2.2.26" evidence="1 2"/>
<dbReference type="RefSeq" id="WP_078831010.1">
    <property type="nucleotide sequence ID" value="NZ_FUWH01000004.1"/>
</dbReference>
<dbReference type="GO" id="GO:0009116">
    <property type="term" value="P:nucleoside metabolic process"/>
    <property type="evidence" value="ECO:0007669"/>
    <property type="project" value="InterPro"/>
</dbReference>
<name>A0A1T4MZW4_9BACT</name>
<evidence type="ECO:0000313" key="5">
    <source>
        <dbReference type="Proteomes" id="UP000190888"/>
    </source>
</evidence>
<comment type="function">
    <text evidence="1">Catalyzes the hydrolysis of futalosine (FL) to dehypoxanthine futalosine (DHFL) and hypoxanthine, a step in the biosynthesis of menaquinone (MK, vitamin K2).</text>
</comment>
<evidence type="ECO:0000256" key="2">
    <source>
        <dbReference type="NCBIfam" id="TIGR03664"/>
    </source>
</evidence>
<dbReference type="InterPro" id="IPR019963">
    <property type="entry name" value="FL_hydrolase_MqnB"/>
</dbReference>
<dbReference type="GO" id="GO:0019284">
    <property type="term" value="P:L-methionine salvage from S-adenosylmethionine"/>
    <property type="evidence" value="ECO:0007669"/>
    <property type="project" value="TreeGrafter"/>
</dbReference>
<dbReference type="SUPFAM" id="SSF53167">
    <property type="entry name" value="Purine and uridine phosphorylases"/>
    <property type="match status" value="1"/>
</dbReference>
<dbReference type="GO" id="GO:0009234">
    <property type="term" value="P:menaquinone biosynthetic process"/>
    <property type="evidence" value="ECO:0007669"/>
    <property type="project" value="UniProtKB-UniRule"/>
</dbReference>
<evidence type="ECO:0000313" key="4">
    <source>
        <dbReference type="EMBL" id="SJZ72178.1"/>
    </source>
</evidence>
<dbReference type="HAMAP" id="MF_00991">
    <property type="entry name" value="MqnB"/>
    <property type="match status" value="1"/>
</dbReference>
<accession>A0A1T4MZW4</accession>
<gene>
    <name evidence="1" type="primary">mqnB</name>
    <name evidence="4" type="ORF">SAMN04488132_10418</name>
</gene>
<reference evidence="4 5" key="1">
    <citation type="submission" date="2017-02" db="EMBL/GenBank/DDBJ databases">
        <authorList>
            <person name="Peterson S.W."/>
        </authorList>
    </citation>
    <scope>NUCLEOTIDE SEQUENCE [LARGE SCALE GENOMIC DNA]</scope>
    <source>
        <strain evidence="4 5">DSM 22335</strain>
    </source>
</reference>
<dbReference type="Proteomes" id="UP000190888">
    <property type="component" value="Unassembled WGS sequence"/>
</dbReference>
<dbReference type="GO" id="GO:0005829">
    <property type="term" value="C:cytosol"/>
    <property type="evidence" value="ECO:0007669"/>
    <property type="project" value="TreeGrafter"/>
</dbReference>
<proteinExistence type="inferred from homology"/>
<comment type="pathway">
    <text evidence="1">Quinol/quinone metabolism; menaquinone biosynthesis.</text>
</comment>
<evidence type="ECO:0000256" key="1">
    <source>
        <dbReference type="HAMAP-Rule" id="MF_00991"/>
    </source>
</evidence>
<organism evidence="4 5">
    <name type="scientific">Sediminibacterium ginsengisoli</name>
    <dbReference type="NCBI Taxonomy" id="413434"/>
    <lineage>
        <taxon>Bacteria</taxon>
        <taxon>Pseudomonadati</taxon>
        <taxon>Bacteroidota</taxon>
        <taxon>Chitinophagia</taxon>
        <taxon>Chitinophagales</taxon>
        <taxon>Chitinophagaceae</taxon>
        <taxon>Sediminibacterium</taxon>
    </lineage>
</organism>
<dbReference type="GO" id="GO:0008782">
    <property type="term" value="F:adenosylhomocysteine nucleosidase activity"/>
    <property type="evidence" value="ECO:0007669"/>
    <property type="project" value="TreeGrafter"/>
</dbReference>
<dbReference type="STRING" id="413434.SAMN04488132_10418"/>
<dbReference type="UniPathway" id="UPA00079"/>
<evidence type="ECO:0000259" key="3">
    <source>
        <dbReference type="Pfam" id="PF01048"/>
    </source>
</evidence>
<dbReference type="AlphaFoldDB" id="A0A1T4MZW4"/>
<keyword evidence="1" id="KW-0474">Menaquinone biosynthesis</keyword>
<dbReference type="GO" id="GO:0008930">
    <property type="term" value="F:methylthioadenosine nucleosidase activity"/>
    <property type="evidence" value="ECO:0007669"/>
    <property type="project" value="TreeGrafter"/>
</dbReference>